<evidence type="ECO:0000313" key="4">
    <source>
        <dbReference type="Proteomes" id="UP000445000"/>
    </source>
</evidence>
<evidence type="ECO:0000313" key="3">
    <source>
        <dbReference type="EMBL" id="GFE80899.1"/>
    </source>
</evidence>
<dbReference type="InterPro" id="IPR011041">
    <property type="entry name" value="Quinoprot_gluc/sorb_DH_b-prop"/>
</dbReference>
<proteinExistence type="predicted"/>
<evidence type="ECO:0000256" key="1">
    <source>
        <dbReference type="SAM" id="Phobius"/>
    </source>
</evidence>
<feature type="transmembrane region" description="Helical" evidence="1">
    <location>
        <begin position="124"/>
        <end position="142"/>
    </location>
</feature>
<dbReference type="InterPro" id="IPR002327">
    <property type="entry name" value="Cyt_c_1A/1B"/>
</dbReference>
<protein>
    <recommendedName>
        <fullName evidence="2">Glucose/Sorbosone dehydrogenase domain-containing protein</fullName>
    </recommendedName>
</protein>
<gene>
    <name evidence="3" type="ORF">GCM10011487_28990</name>
</gene>
<dbReference type="RefSeq" id="WP_161812622.1">
    <property type="nucleotide sequence ID" value="NZ_BLJN01000003.1"/>
</dbReference>
<dbReference type="Proteomes" id="UP000445000">
    <property type="component" value="Unassembled WGS sequence"/>
</dbReference>
<dbReference type="PANTHER" id="PTHR11961">
    <property type="entry name" value="CYTOCHROME C"/>
    <property type="match status" value="1"/>
</dbReference>
<dbReference type="InterPro" id="IPR011042">
    <property type="entry name" value="6-blade_b-propeller_TolB-like"/>
</dbReference>
<dbReference type="PRINTS" id="PR00604">
    <property type="entry name" value="CYTCHRMECIAB"/>
</dbReference>
<accession>A0A829YCB1</accession>
<feature type="transmembrane region" description="Helical" evidence="1">
    <location>
        <begin position="43"/>
        <end position="62"/>
    </location>
</feature>
<keyword evidence="1" id="KW-0812">Transmembrane</keyword>
<feature type="transmembrane region" description="Helical" evidence="1">
    <location>
        <begin position="100"/>
        <end position="117"/>
    </location>
</feature>
<comment type="caution">
    <text evidence="3">The sequence shown here is derived from an EMBL/GenBank/DDBJ whole genome shotgun (WGS) entry which is preliminary data.</text>
</comment>
<keyword evidence="4" id="KW-1185">Reference proteome</keyword>
<dbReference type="Gene3D" id="2.120.10.30">
    <property type="entry name" value="TolB, C-terminal domain"/>
    <property type="match status" value="1"/>
</dbReference>
<feature type="transmembrane region" description="Helical" evidence="1">
    <location>
        <begin position="74"/>
        <end position="94"/>
    </location>
</feature>
<dbReference type="SUPFAM" id="SSF46626">
    <property type="entry name" value="Cytochrome c"/>
    <property type="match status" value="1"/>
</dbReference>
<dbReference type="EMBL" id="BLJN01000003">
    <property type="protein sequence ID" value="GFE80899.1"/>
    <property type="molecule type" value="Genomic_DNA"/>
</dbReference>
<evidence type="ECO:0000259" key="2">
    <source>
        <dbReference type="Pfam" id="PF07995"/>
    </source>
</evidence>
<organism evidence="3 4">
    <name type="scientific">Steroidobacter agaridevorans</name>
    <dbReference type="NCBI Taxonomy" id="2695856"/>
    <lineage>
        <taxon>Bacteria</taxon>
        <taxon>Pseudomonadati</taxon>
        <taxon>Pseudomonadota</taxon>
        <taxon>Gammaproteobacteria</taxon>
        <taxon>Steroidobacterales</taxon>
        <taxon>Steroidobacteraceae</taxon>
        <taxon>Steroidobacter</taxon>
    </lineage>
</organism>
<keyword evidence="1" id="KW-1133">Transmembrane helix</keyword>
<dbReference type="InterPro" id="IPR036909">
    <property type="entry name" value="Cyt_c-like_dom_sf"/>
</dbReference>
<dbReference type="InterPro" id="IPR012938">
    <property type="entry name" value="Glc/Sorbosone_DH"/>
</dbReference>
<feature type="domain" description="Glucose/Sorbosone dehydrogenase" evidence="2">
    <location>
        <begin position="336"/>
        <end position="541"/>
    </location>
</feature>
<dbReference type="Pfam" id="PF07995">
    <property type="entry name" value="GSDH"/>
    <property type="match status" value="1"/>
</dbReference>
<dbReference type="GO" id="GO:0020037">
    <property type="term" value="F:heme binding"/>
    <property type="evidence" value="ECO:0007669"/>
    <property type="project" value="InterPro"/>
</dbReference>
<feature type="transmembrane region" description="Helical" evidence="1">
    <location>
        <begin position="12"/>
        <end position="31"/>
    </location>
</feature>
<dbReference type="Gene3D" id="1.10.760.10">
    <property type="entry name" value="Cytochrome c-like domain"/>
    <property type="match status" value="1"/>
</dbReference>
<dbReference type="AlphaFoldDB" id="A0A829YCB1"/>
<keyword evidence="1" id="KW-0472">Membrane</keyword>
<name>A0A829YCB1_9GAMM</name>
<dbReference type="GO" id="GO:0009055">
    <property type="term" value="F:electron transfer activity"/>
    <property type="evidence" value="ECO:0007669"/>
    <property type="project" value="InterPro"/>
</dbReference>
<reference evidence="4" key="1">
    <citation type="submission" date="2020-01" db="EMBL/GenBank/DDBJ databases">
        <title>'Steroidobacter agaridevorans' sp. nov., agar-degrading bacteria isolated from rhizosphere soils.</title>
        <authorList>
            <person name="Ikenaga M."/>
            <person name="Kataoka M."/>
            <person name="Murouchi A."/>
            <person name="Katsuragi S."/>
            <person name="Sakai M."/>
        </authorList>
    </citation>
    <scope>NUCLEOTIDE SEQUENCE [LARGE SCALE GENOMIC DNA]</scope>
    <source>
        <strain evidence="4">YU21-B</strain>
    </source>
</reference>
<sequence>MSDAQPPLWQRLVWYACGALVLLLLPVLKYAELWQTLPRTQKLALAVALGAFGAACLLSLFMDRLASWSTAGKALIRSFAVLSLFLIAAVTVSISLPRFMLIPLVVAIALIVPLAISPLGLRRLPLAVVVVIAGMTAAYSFGHLNMSAQVERTTREVYFSTAFYPLHATIREGWIPEPATRGGGLTMIGDRALLGTGDGHLYLIDAPGADFKVTELPTQVPANREEFAKAFGGSARQPKRSKDWREAGPPRVQTWRFRVADVIARIEGDQVQLFASHHYWNAKDECFVARVSELTAPLASFEQSVADAKWSTLFETTPCVPLEGPDRKRGKNPFRGEEIGGEMLLLEGNKLLLTVGDSGFAGIESNRIFAQDPAVDFGKTILIDLATREHRIFTMGHRNPQGLTRARDGKVWMTEHGEQGGDELNLLQDQANYGWPNVTYGTEYGSNVWARNPHQGRHLGYRQPTMAWVPSIGASAVATIDSKLFPVWQDNLLVGSLASRSLYRLVLVEDRVVVQEPIAFDKRVRDILQMPDGRILIWSDDWTLTLLEPATQQNGTSLFATQCLGCHSIADGMTHRLGPDLFGVLGRRVGDAQGYDEYSAAMKAQQGTWDEARLDRFLQQPAAVVPGTSMAFPGVPDARHRKALIEYLKKSEPIDKRGMVSAQ</sequence>
<dbReference type="SUPFAM" id="SSF50952">
    <property type="entry name" value="Soluble quinoprotein glucose dehydrogenase"/>
    <property type="match status" value="1"/>
</dbReference>